<dbReference type="InterPro" id="IPR011074">
    <property type="entry name" value="CRAL/TRIO_N_dom"/>
</dbReference>
<dbReference type="GeneID" id="106161081"/>
<dbReference type="InterPro" id="IPR001251">
    <property type="entry name" value="CRAL-TRIO_dom"/>
</dbReference>
<evidence type="ECO:0000313" key="2">
    <source>
        <dbReference type="Proteomes" id="UP000085678"/>
    </source>
</evidence>
<dbReference type="PANTHER" id="PTHR10174:SF224">
    <property type="entry name" value="RETINOL-BINDING PROTEIN PINTA"/>
    <property type="match status" value="1"/>
</dbReference>
<dbReference type="InterPro" id="IPR036865">
    <property type="entry name" value="CRAL-TRIO_dom_sf"/>
</dbReference>
<sequence>MAGEGTYQCTLDDEALETAKRELNEDPIERASQIETLRNWVKQQPHLRARTDDNFLLSFLRPSKFSQLRAQEKLDNYYTMRSVPDKGVPEWFENLDPADPKLIELLEMKVLFPLPGRDDKGRKVVITTMSYDPARPNVIVDMCRLIILTLDILLKDEKTQVYGLVDFTDCTDLSVGHLTQWTRDLIAKSVKVFQDAYPIRWKSSNYYNTPVIFNATWEICKLFMKEKFVNRTHFHWGSLDSVYKEIPKRMLPEEYGGEAGPMEDIIQNWKEEMLSYRDEILKDAEYGIDEEKRPKPTETANDGEWGIMGSFRRLTTAD</sequence>
<name>A0A1S3I6B8_LINAN</name>
<dbReference type="STRING" id="7574.A0A1S3I6B8"/>
<keyword evidence="2" id="KW-1185">Reference proteome</keyword>
<dbReference type="Pfam" id="PF00650">
    <property type="entry name" value="CRAL_TRIO"/>
    <property type="match status" value="1"/>
</dbReference>
<proteinExistence type="predicted"/>
<dbReference type="OrthoDB" id="6682367at2759"/>
<dbReference type="KEGG" id="lak:106161081"/>
<dbReference type="Gene3D" id="1.20.5.1200">
    <property type="entry name" value="Alpha-tocopherol transfer"/>
    <property type="match status" value="1"/>
</dbReference>
<feature type="domain" description="CRAL-TRIO" evidence="1">
    <location>
        <begin position="99"/>
        <end position="263"/>
    </location>
</feature>
<dbReference type="FunCoup" id="A0A1S3I6B8">
    <property type="interactions" value="78"/>
</dbReference>
<evidence type="ECO:0000313" key="3">
    <source>
        <dbReference type="RefSeq" id="XP_013393391.1"/>
    </source>
</evidence>
<dbReference type="PROSITE" id="PS50191">
    <property type="entry name" value="CRAL_TRIO"/>
    <property type="match status" value="1"/>
</dbReference>
<accession>A0A1S3I6B8</accession>
<gene>
    <name evidence="3" type="primary">LOC106161081</name>
</gene>
<dbReference type="RefSeq" id="XP_013393391.1">
    <property type="nucleotide sequence ID" value="XM_013537937.1"/>
</dbReference>
<dbReference type="SMART" id="SM00516">
    <property type="entry name" value="SEC14"/>
    <property type="match status" value="1"/>
</dbReference>
<dbReference type="SUPFAM" id="SSF52087">
    <property type="entry name" value="CRAL/TRIO domain"/>
    <property type="match status" value="1"/>
</dbReference>
<dbReference type="Gene3D" id="3.40.525.10">
    <property type="entry name" value="CRAL-TRIO lipid binding domain"/>
    <property type="match status" value="1"/>
</dbReference>
<dbReference type="GO" id="GO:0016020">
    <property type="term" value="C:membrane"/>
    <property type="evidence" value="ECO:0007669"/>
    <property type="project" value="TreeGrafter"/>
</dbReference>
<dbReference type="PRINTS" id="PR00180">
    <property type="entry name" value="CRETINALDHBP"/>
</dbReference>
<dbReference type="SMART" id="SM01100">
    <property type="entry name" value="CRAL_TRIO_N"/>
    <property type="match status" value="1"/>
</dbReference>
<dbReference type="GO" id="GO:1902936">
    <property type="term" value="F:phosphatidylinositol bisphosphate binding"/>
    <property type="evidence" value="ECO:0007669"/>
    <property type="project" value="TreeGrafter"/>
</dbReference>
<organism evidence="2 3">
    <name type="scientific">Lingula anatina</name>
    <name type="common">Brachiopod</name>
    <name type="synonym">Lingula unguis</name>
    <dbReference type="NCBI Taxonomy" id="7574"/>
    <lineage>
        <taxon>Eukaryota</taxon>
        <taxon>Metazoa</taxon>
        <taxon>Spiralia</taxon>
        <taxon>Lophotrochozoa</taxon>
        <taxon>Brachiopoda</taxon>
        <taxon>Linguliformea</taxon>
        <taxon>Lingulata</taxon>
        <taxon>Lingulida</taxon>
        <taxon>Linguloidea</taxon>
        <taxon>Lingulidae</taxon>
        <taxon>Lingula</taxon>
    </lineage>
</organism>
<reference evidence="3" key="1">
    <citation type="submission" date="2025-08" db="UniProtKB">
        <authorList>
            <consortium name="RefSeq"/>
        </authorList>
    </citation>
    <scope>IDENTIFICATION</scope>
    <source>
        <tissue evidence="3">Gonads</tissue>
    </source>
</reference>
<dbReference type="SUPFAM" id="SSF46938">
    <property type="entry name" value="CRAL/TRIO N-terminal domain"/>
    <property type="match status" value="1"/>
</dbReference>
<dbReference type="Gene3D" id="1.10.8.20">
    <property type="entry name" value="N-terminal domain of phosphatidylinositol transfer protein sec14p"/>
    <property type="match status" value="1"/>
</dbReference>
<dbReference type="CDD" id="cd00170">
    <property type="entry name" value="SEC14"/>
    <property type="match status" value="1"/>
</dbReference>
<dbReference type="AlphaFoldDB" id="A0A1S3I6B8"/>
<protein>
    <submittedName>
        <fullName evidence="3">Alpha-tocopherol transfer protein-like isoform X1</fullName>
    </submittedName>
</protein>
<dbReference type="PANTHER" id="PTHR10174">
    <property type="entry name" value="ALPHA-TOCOPHEROL TRANSFER PROTEIN-RELATED"/>
    <property type="match status" value="1"/>
</dbReference>
<evidence type="ECO:0000259" key="1">
    <source>
        <dbReference type="PROSITE" id="PS50191"/>
    </source>
</evidence>
<dbReference type="Proteomes" id="UP000085678">
    <property type="component" value="Unplaced"/>
</dbReference>
<dbReference type="InParanoid" id="A0A1S3I6B8"/>
<dbReference type="InterPro" id="IPR036273">
    <property type="entry name" value="CRAL/TRIO_N_dom_sf"/>
</dbReference>